<dbReference type="FunFam" id="3.40.225.10:FF:000001">
    <property type="entry name" value="L-ribulose-5-phosphate 4-epimerase UlaF"/>
    <property type="match status" value="1"/>
</dbReference>
<evidence type="ECO:0000259" key="14">
    <source>
        <dbReference type="SMART" id="SM01007"/>
    </source>
</evidence>
<keyword evidence="5" id="KW-0479">Metal-binding</keyword>
<dbReference type="GO" id="GO:0016832">
    <property type="term" value="F:aldehyde-lyase activity"/>
    <property type="evidence" value="ECO:0007669"/>
    <property type="project" value="TreeGrafter"/>
</dbReference>
<keyword evidence="6" id="KW-0862">Zinc</keyword>
<dbReference type="NCBIfam" id="NF006047">
    <property type="entry name" value="PRK08193.1"/>
    <property type="match status" value="1"/>
</dbReference>
<dbReference type="PANTHER" id="PTHR22789">
    <property type="entry name" value="FUCULOSE PHOSPHATE ALDOLASE"/>
    <property type="match status" value="1"/>
</dbReference>
<evidence type="ECO:0000313" key="16">
    <source>
        <dbReference type="Proteomes" id="UP000075418"/>
    </source>
</evidence>
<sequence length="232" mass="26028">MDKAIIQRLVYEGNVQLPKNQLVKLTWGNVSMIDRDKGIICIKPSGIPYSKLSPVDMVITDLEGTVQENQLKPSSDLPTHVYLYKHFPNVNSIVHTHSLHAVVFAQAGKAIRPFGTTHADTFYGPIPCARKLTNEEVEHNYECNTGKVIVETYQSLNITPDAIPAINTQNHGPFIFGTSVKQAIEHTIVLEEVAEMALKTELLAQQNISAIDQFLLDKHYYRKHGENAYYGQ</sequence>
<dbReference type="InterPro" id="IPR036409">
    <property type="entry name" value="Aldolase_II/adducin_N_sf"/>
</dbReference>
<dbReference type="EMBL" id="LUGM01000002">
    <property type="protein sequence ID" value="KYH14067.1"/>
    <property type="molecule type" value="Genomic_DNA"/>
</dbReference>
<accession>A0A151A422</accession>
<evidence type="ECO:0000313" key="15">
    <source>
        <dbReference type="EMBL" id="KYH14067.1"/>
    </source>
</evidence>
<reference evidence="15 16" key="1">
    <citation type="submission" date="2016-02" db="EMBL/GenBank/DDBJ databases">
        <title>Draft genome sequence of hydrocarbon degrading Staphylococcus saprophyticus Strain CNV2, isolated from crude-oil contaminated soil from Noonmati Oil Refinery, Guwahati, Assam, India.</title>
        <authorList>
            <person name="Mukherjee A."/>
            <person name="Chettri B."/>
            <person name="Langpoklakpam J."/>
            <person name="Singh A.K."/>
            <person name="Chattopadhyay D.J."/>
        </authorList>
    </citation>
    <scope>NUCLEOTIDE SEQUENCE [LARGE SCALE GENOMIC DNA]</scope>
    <source>
        <strain evidence="15 16">CNV2</strain>
    </source>
</reference>
<dbReference type="PANTHER" id="PTHR22789:SF8">
    <property type="entry name" value="L-RIBULOSE-5-PHOSPHATE 4-EPIMERASE SGBE"/>
    <property type="match status" value="1"/>
</dbReference>
<proteinExistence type="inferred from homology"/>
<dbReference type="InterPro" id="IPR001303">
    <property type="entry name" value="Aldolase_II/adducin_N"/>
</dbReference>
<evidence type="ECO:0000256" key="7">
    <source>
        <dbReference type="ARBA" id="ARBA00022935"/>
    </source>
</evidence>
<dbReference type="Gene3D" id="3.40.225.10">
    <property type="entry name" value="Class II aldolase/adducin N-terminal domain"/>
    <property type="match status" value="1"/>
</dbReference>
<dbReference type="GO" id="GO:0005829">
    <property type="term" value="C:cytosol"/>
    <property type="evidence" value="ECO:0007669"/>
    <property type="project" value="TreeGrafter"/>
</dbReference>
<evidence type="ECO:0000256" key="6">
    <source>
        <dbReference type="ARBA" id="ARBA00022833"/>
    </source>
</evidence>
<keyword evidence="9" id="KW-0119">Carbohydrate metabolism</keyword>
<comment type="function">
    <text evidence="11">Involved in the degradation of L-arabinose. Catalyzes the interconversion of L-ribulose 5-phosphate (LRu5P) and D-xylulose 5-phosphate (D-Xu5P) via a retroaldol/aldol mechanism (carbon-carbon bond cleavage analogous to a class II aldolase reaction).</text>
</comment>
<evidence type="ECO:0000256" key="4">
    <source>
        <dbReference type="ARBA" id="ARBA00013186"/>
    </source>
</evidence>
<protein>
    <recommendedName>
        <fullName evidence="13">L-ribulose-5-phosphate 4-epimerase</fullName>
        <ecNumber evidence="4">5.1.3.4</ecNumber>
    </recommendedName>
    <alternativeName>
        <fullName evidence="10">Phosphoribulose isomerase</fullName>
    </alternativeName>
</protein>
<dbReference type="SMART" id="SM01007">
    <property type="entry name" value="Aldolase_II"/>
    <property type="match status" value="1"/>
</dbReference>
<comment type="cofactor">
    <cofactor evidence="2">
        <name>Zn(2+)</name>
        <dbReference type="ChEBI" id="CHEBI:29105"/>
    </cofactor>
</comment>
<gene>
    <name evidence="15" type="primary">araD</name>
    <name evidence="15" type="ORF">A0131_04540</name>
</gene>
<evidence type="ECO:0000256" key="11">
    <source>
        <dbReference type="ARBA" id="ARBA00053542"/>
    </source>
</evidence>
<comment type="pathway">
    <text evidence="12">Carbohydrate degradation; L-arabinose degradation via L-ribulose; D-xylulose 5-phosphate from L-arabinose (bacterial route): step 3/3.</text>
</comment>
<dbReference type="InterPro" id="IPR050197">
    <property type="entry name" value="Aldolase_class_II_sugar_metab"/>
</dbReference>
<evidence type="ECO:0000256" key="1">
    <source>
        <dbReference type="ARBA" id="ARBA00001726"/>
    </source>
</evidence>
<organism evidence="15 16">
    <name type="scientific">Staphylococcus kloosii</name>
    <dbReference type="NCBI Taxonomy" id="29384"/>
    <lineage>
        <taxon>Bacteria</taxon>
        <taxon>Bacillati</taxon>
        <taxon>Bacillota</taxon>
        <taxon>Bacilli</taxon>
        <taxon>Bacillales</taxon>
        <taxon>Staphylococcaceae</taxon>
        <taxon>Staphylococcus</taxon>
    </lineage>
</organism>
<dbReference type="GO" id="GO:0008742">
    <property type="term" value="F:L-ribulose-phosphate 4-epimerase activity"/>
    <property type="evidence" value="ECO:0007669"/>
    <property type="project" value="UniProtKB-EC"/>
</dbReference>
<comment type="caution">
    <text evidence="15">The sequence shown here is derived from an EMBL/GenBank/DDBJ whole genome shotgun (WGS) entry which is preliminary data.</text>
</comment>
<comment type="similarity">
    <text evidence="3">Belongs to the aldolase class II family. AraD/FucA subfamily.</text>
</comment>
<keyword evidence="7" id="KW-0054">Arabinose catabolism</keyword>
<dbReference type="RefSeq" id="WP_061854290.1">
    <property type="nucleotide sequence ID" value="NZ_LUGM01000002.1"/>
</dbReference>
<dbReference type="SUPFAM" id="SSF53639">
    <property type="entry name" value="AraD/HMP-PK domain-like"/>
    <property type="match status" value="1"/>
</dbReference>
<evidence type="ECO:0000256" key="9">
    <source>
        <dbReference type="ARBA" id="ARBA00023277"/>
    </source>
</evidence>
<evidence type="ECO:0000256" key="10">
    <source>
        <dbReference type="ARBA" id="ARBA00032206"/>
    </source>
</evidence>
<dbReference type="GO" id="GO:0019568">
    <property type="term" value="P:arabinose catabolic process"/>
    <property type="evidence" value="ECO:0007669"/>
    <property type="project" value="UniProtKB-KW"/>
</dbReference>
<dbReference type="AlphaFoldDB" id="A0A151A422"/>
<dbReference type="Proteomes" id="UP000075418">
    <property type="component" value="Unassembled WGS sequence"/>
</dbReference>
<evidence type="ECO:0000256" key="8">
    <source>
        <dbReference type="ARBA" id="ARBA00023235"/>
    </source>
</evidence>
<comment type="catalytic activity">
    <reaction evidence="1">
        <text>L-ribulose 5-phosphate = D-xylulose 5-phosphate</text>
        <dbReference type="Rhea" id="RHEA:22368"/>
        <dbReference type="ChEBI" id="CHEBI:57737"/>
        <dbReference type="ChEBI" id="CHEBI:58226"/>
        <dbReference type="EC" id="5.1.3.4"/>
    </reaction>
</comment>
<evidence type="ECO:0000256" key="2">
    <source>
        <dbReference type="ARBA" id="ARBA00001947"/>
    </source>
</evidence>
<evidence type="ECO:0000256" key="3">
    <source>
        <dbReference type="ARBA" id="ARBA00010037"/>
    </source>
</evidence>
<dbReference type="Pfam" id="PF00596">
    <property type="entry name" value="Aldolase_II"/>
    <property type="match status" value="1"/>
</dbReference>
<dbReference type="GO" id="GO:0046872">
    <property type="term" value="F:metal ion binding"/>
    <property type="evidence" value="ECO:0007669"/>
    <property type="project" value="UniProtKB-KW"/>
</dbReference>
<evidence type="ECO:0000256" key="5">
    <source>
        <dbReference type="ARBA" id="ARBA00022723"/>
    </source>
</evidence>
<evidence type="ECO:0000256" key="12">
    <source>
        <dbReference type="ARBA" id="ARBA00060520"/>
    </source>
</evidence>
<name>A0A151A422_9STAP</name>
<evidence type="ECO:0000256" key="13">
    <source>
        <dbReference type="ARBA" id="ARBA00074961"/>
    </source>
</evidence>
<feature type="domain" description="Class II aldolase/adducin N-terminal" evidence="14">
    <location>
        <begin position="8"/>
        <end position="198"/>
    </location>
</feature>
<keyword evidence="8" id="KW-0413">Isomerase</keyword>
<dbReference type="EC" id="5.1.3.4" evidence="4"/>